<gene>
    <name evidence="2" type="ORF">BIT28_10815</name>
</gene>
<keyword evidence="1" id="KW-0812">Transmembrane</keyword>
<dbReference type="EMBL" id="MJIL01000099">
    <property type="protein sequence ID" value="OLQ70024.1"/>
    <property type="molecule type" value="Genomic_DNA"/>
</dbReference>
<evidence type="ECO:0000256" key="1">
    <source>
        <dbReference type="SAM" id="Phobius"/>
    </source>
</evidence>
<keyword evidence="1" id="KW-1133">Transmembrane helix</keyword>
<dbReference type="AlphaFoldDB" id="A0A1Q9G6V5"/>
<evidence type="ECO:0000313" key="2">
    <source>
        <dbReference type="EMBL" id="OLQ70024.1"/>
    </source>
</evidence>
<keyword evidence="1" id="KW-0472">Membrane</keyword>
<protein>
    <submittedName>
        <fullName evidence="2">Cytochrome-c oxidase</fullName>
    </submittedName>
</protein>
<dbReference type="OrthoDB" id="6402501at2"/>
<comment type="caution">
    <text evidence="2">The sequence shown here is derived from an EMBL/GenBank/DDBJ whole genome shotgun (WGS) entry which is preliminary data.</text>
</comment>
<dbReference type="Pfam" id="PF05545">
    <property type="entry name" value="FixQ"/>
    <property type="match status" value="1"/>
</dbReference>
<feature type="transmembrane region" description="Helical" evidence="1">
    <location>
        <begin position="6"/>
        <end position="26"/>
    </location>
</feature>
<dbReference type="STRING" id="1903952.BIT28_10815"/>
<accession>A0A1Q9G6V5</accession>
<sequence length="57" mass="6546">MDIGTIHSIWTVILFASFIGIVLWAYSKRQKSRFEEAANLVFADEEQDLATRAKDRS</sequence>
<organism evidence="2 3">
    <name type="scientific">Photobacterium proteolyticum</name>
    <dbReference type="NCBI Taxonomy" id="1903952"/>
    <lineage>
        <taxon>Bacteria</taxon>
        <taxon>Pseudomonadati</taxon>
        <taxon>Pseudomonadota</taxon>
        <taxon>Gammaproteobacteria</taxon>
        <taxon>Vibrionales</taxon>
        <taxon>Vibrionaceae</taxon>
        <taxon>Photobacterium</taxon>
    </lineage>
</organism>
<dbReference type="CDD" id="cd01324">
    <property type="entry name" value="cbb3_Oxidase_CcoQ"/>
    <property type="match status" value="1"/>
</dbReference>
<evidence type="ECO:0000313" key="3">
    <source>
        <dbReference type="Proteomes" id="UP000186905"/>
    </source>
</evidence>
<keyword evidence="3" id="KW-1185">Reference proteome</keyword>
<reference evidence="2 3" key="1">
    <citation type="submission" date="2016-09" db="EMBL/GenBank/DDBJ databases">
        <title>Photobacterium proteolyticum sp. nov. a protease producing bacterium isolated from ocean sediments of Laizhou Bay.</title>
        <authorList>
            <person name="Li Y."/>
        </authorList>
    </citation>
    <scope>NUCLEOTIDE SEQUENCE [LARGE SCALE GENOMIC DNA]</scope>
    <source>
        <strain evidence="2 3">13-12</strain>
    </source>
</reference>
<proteinExistence type="predicted"/>
<dbReference type="Proteomes" id="UP000186905">
    <property type="component" value="Unassembled WGS sequence"/>
</dbReference>
<dbReference type="InterPro" id="IPR008621">
    <property type="entry name" value="Cbb3-typ_cyt_oxidase_comp"/>
</dbReference>
<dbReference type="RefSeq" id="WP_075768022.1">
    <property type="nucleotide sequence ID" value="NZ_MJIL01000099.1"/>
</dbReference>
<name>A0A1Q9G6V5_9GAMM</name>